<dbReference type="Gene3D" id="2.40.160.170">
    <property type="match status" value="1"/>
</dbReference>
<gene>
    <name evidence="1" type="ORF">GCM10011416_01440</name>
</gene>
<proteinExistence type="predicted"/>
<dbReference type="EMBL" id="BMJW01000001">
    <property type="protein sequence ID" value="GGG88804.1"/>
    <property type="molecule type" value="Genomic_DNA"/>
</dbReference>
<accession>A0A917HSB0</accession>
<organism evidence="1 2">
    <name type="scientific">Polaribacter pacificus</name>
    <dbReference type="NCBI Taxonomy" id="1775173"/>
    <lineage>
        <taxon>Bacteria</taxon>
        <taxon>Pseudomonadati</taxon>
        <taxon>Bacteroidota</taxon>
        <taxon>Flavobacteriia</taxon>
        <taxon>Flavobacteriales</taxon>
        <taxon>Flavobacteriaceae</taxon>
    </lineage>
</organism>
<comment type="caution">
    <text evidence="1">The sequence shown here is derived from an EMBL/GenBank/DDBJ whole genome shotgun (WGS) entry which is preliminary data.</text>
</comment>
<dbReference type="AlphaFoldDB" id="A0A917HSB0"/>
<name>A0A917HSB0_9FLAO</name>
<dbReference type="Proteomes" id="UP000633278">
    <property type="component" value="Unassembled WGS sequence"/>
</dbReference>
<reference evidence="1" key="1">
    <citation type="journal article" date="2014" name="Int. J. Syst. Evol. Microbiol.">
        <title>Complete genome sequence of Corynebacterium casei LMG S-19264T (=DSM 44701T), isolated from a smear-ripened cheese.</title>
        <authorList>
            <consortium name="US DOE Joint Genome Institute (JGI-PGF)"/>
            <person name="Walter F."/>
            <person name="Albersmeier A."/>
            <person name="Kalinowski J."/>
            <person name="Ruckert C."/>
        </authorList>
    </citation>
    <scope>NUCLEOTIDE SEQUENCE</scope>
    <source>
        <strain evidence="1">CGMCC 1.15763</strain>
    </source>
</reference>
<evidence type="ECO:0000313" key="1">
    <source>
        <dbReference type="EMBL" id="GGG88804.1"/>
    </source>
</evidence>
<sequence>MDQSDRKNAIAVSFGSPGIGFEFARKLGSKLTARVAYHTFNLKDYEVKDVSIGSEKVSILGNLETQAWDFGAEYTPFTNSSFKLTFGLGILSNVNLNAKVNYQEDITYGDVTVAAANVGHILIDSKWSGTAPFLGIGFGRAVPKNRIGLSFELGTYFASSPEVNLDATKLLGPTKDQEADLQDAFETLKFIPRAQIKLAIKL</sequence>
<keyword evidence="2" id="KW-1185">Reference proteome</keyword>
<reference evidence="1" key="2">
    <citation type="submission" date="2020-09" db="EMBL/GenBank/DDBJ databases">
        <authorList>
            <person name="Sun Q."/>
            <person name="Zhou Y."/>
        </authorList>
    </citation>
    <scope>NUCLEOTIDE SEQUENCE</scope>
    <source>
        <strain evidence="1">CGMCC 1.15763</strain>
    </source>
</reference>
<evidence type="ECO:0000313" key="2">
    <source>
        <dbReference type="Proteomes" id="UP000633278"/>
    </source>
</evidence>
<protein>
    <submittedName>
        <fullName evidence="1">Uncharacterized protein</fullName>
    </submittedName>
</protein>